<dbReference type="AlphaFoldDB" id="A0A699UE52"/>
<keyword evidence="1" id="KW-0479">Metal-binding</keyword>
<dbReference type="SMART" id="SM00343">
    <property type="entry name" value="ZnF_C2HC"/>
    <property type="match status" value="1"/>
</dbReference>
<accession>A0A699UE52</accession>
<organism evidence="3">
    <name type="scientific">Tanacetum cinerariifolium</name>
    <name type="common">Dalmatian daisy</name>
    <name type="synonym">Chrysanthemum cinerariifolium</name>
    <dbReference type="NCBI Taxonomy" id="118510"/>
    <lineage>
        <taxon>Eukaryota</taxon>
        <taxon>Viridiplantae</taxon>
        <taxon>Streptophyta</taxon>
        <taxon>Embryophyta</taxon>
        <taxon>Tracheophyta</taxon>
        <taxon>Spermatophyta</taxon>
        <taxon>Magnoliopsida</taxon>
        <taxon>eudicotyledons</taxon>
        <taxon>Gunneridae</taxon>
        <taxon>Pentapetalae</taxon>
        <taxon>asterids</taxon>
        <taxon>campanulids</taxon>
        <taxon>Asterales</taxon>
        <taxon>Asteraceae</taxon>
        <taxon>Asteroideae</taxon>
        <taxon>Anthemideae</taxon>
        <taxon>Anthemidinae</taxon>
        <taxon>Tanacetum</taxon>
    </lineage>
</organism>
<dbReference type="Gene3D" id="4.10.60.10">
    <property type="entry name" value="Zinc finger, CCHC-type"/>
    <property type="match status" value="1"/>
</dbReference>
<feature type="non-terminal residue" evidence="3">
    <location>
        <position position="1"/>
    </location>
</feature>
<proteinExistence type="predicted"/>
<dbReference type="Pfam" id="PF00098">
    <property type="entry name" value="zf-CCHC"/>
    <property type="match status" value="1"/>
</dbReference>
<evidence type="ECO:0000259" key="2">
    <source>
        <dbReference type="PROSITE" id="PS50158"/>
    </source>
</evidence>
<dbReference type="EMBL" id="BKCJ011329745">
    <property type="protein sequence ID" value="GFD21435.1"/>
    <property type="molecule type" value="Genomic_DNA"/>
</dbReference>
<keyword evidence="1" id="KW-0862">Zinc</keyword>
<gene>
    <name evidence="3" type="ORF">Tci_893404</name>
</gene>
<dbReference type="InterPro" id="IPR001878">
    <property type="entry name" value="Znf_CCHC"/>
</dbReference>
<evidence type="ECO:0000313" key="3">
    <source>
        <dbReference type="EMBL" id="GFD21435.1"/>
    </source>
</evidence>
<dbReference type="GO" id="GO:0008270">
    <property type="term" value="F:zinc ion binding"/>
    <property type="evidence" value="ECO:0007669"/>
    <property type="project" value="UniProtKB-KW"/>
</dbReference>
<evidence type="ECO:0000256" key="1">
    <source>
        <dbReference type="PROSITE-ProRule" id="PRU00047"/>
    </source>
</evidence>
<protein>
    <recommendedName>
        <fullName evidence="2">CCHC-type domain-containing protein</fullName>
    </recommendedName>
</protein>
<reference evidence="3" key="1">
    <citation type="journal article" date="2019" name="Sci. Rep.">
        <title>Draft genome of Tanacetum cinerariifolium, the natural source of mosquito coil.</title>
        <authorList>
            <person name="Yamashiro T."/>
            <person name="Shiraishi A."/>
            <person name="Satake H."/>
            <person name="Nakayama K."/>
        </authorList>
    </citation>
    <scope>NUCLEOTIDE SEQUENCE</scope>
</reference>
<name>A0A699UE52_TANCI</name>
<dbReference type="SUPFAM" id="SSF57756">
    <property type="entry name" value="Retrovirus zinc finger-like domains"/>
    <property type="match status" value="1"/>
</dbReference>
<sequence length="154" mass="18107">KQKFVKTDDKKVEKKYDEKKRDMSKVKCYNCKNEGHFVKDCKKVKVKDYEYYKTKMLLAPNMVFMAQIKKLLSDSDTSSSSADDKISKVSYYISKSESESEYETSDYYDNTTTYGLFVNDTDDQEIFHDCKNFPENLLESQINHNESAVNHNDF</sequence>
<dbReference type="PROSITE" id="PS50158">
    <property type="entry name" value="ZF_CCHC"/>
    <property type="match status" value="1"/>
</dbReference>
<keyword evidence="1" id="KW-0863">Zinc-finger</keyword>
<comment type="caution">
    <text evidence="3">The sequence shown here is derived from an EMBL/GenBank/DDBJ whole genome shotgun (WGS) entry which is preliminary data.</text>
</comment>
<feature type="domain" description="CCHC-type" evidence="2">
    <location>
        <begin position="27"/>
        <end position="43"/>
    </location>
</feature>
<dbReference type="InterPro" id="IPR036875">
    <property type="entry name" value="Znf_CCHC_sf"/>
</dbReference>
<dbReference type="GO" id="GO:0003676">
    <property type="term" value="F:nucleic acid binding"/>
    <property type="evidence" value="ECO:0007669"/>
    <property type="project" value="InterPro"/>
</dbReference>